<evidence type="ECO:0000313" key="1">
    <source>
        <dbReference type="EMBL" id="MCL6230381.1"/>
    </source>
</evidence>
<gene>
    <name evidence="1" type="ORF">M4Z11_07280</name>
</gene>
<protein>
    <submittedName>
        <fullName evidence="1">Uncharacterized protein</fullName>
    </submittedName>
</protein>
<name>A0ABT0PAG0_9HYPH</name>
<evidence type="ECO:0000313" key="2">
    <source>
        <dbReference type="Proteomes" id="UP001523003"/>
    </source>
</evidence>
<proteinExistence type="predicted"/>
<reference evidence="1 2" key="1">
    <citation type="submission" date="2022-05" db="EMBL/GenBank/DDBJ databases">
        <title>Description of the Bartonella bilalgolemii sp. nov. Isolated from Apodemus uralensis (Pallas 1811).</title>
        <authorList>
            <person name="Zgheib R."/>
            <person name="Celebi B."/>
        </authorList>
    </citation>
    <scope>NUCLEOTIDE SEQUENCE [LARGE SCALE GENOMIC DNA]</scope>
    <source>
        <strain evidence="1 2">G70</strain>
    </source>
</reference>
<sequence>MGRTYNERYIFLVFTLRTIKNKLFVRPISARYMHQKEIDFYENL</sequence>
<accession>A0ABT0PAG0</accession>
<comment type="caution">
    <text evidence="1">The sequence shown here is derived from an EMBL/GenBank/DDBJ whole genome shotgun (WGS) entry which is preliminary data.</text>
</comment>
<organism evidence="1 2">
    <name type="scientific">Bartonella bilalgolemii</name>
    <dbReference type="NCBI Taxonomy" id="2942911"/>
    <lineage>
        <taxon>Bacteria</taxon>
        <taxon>Pseudomonadati</taxon>
        <taxon>Pseudomonadota</taxon>
        <taxon>Alphaproteobacteria</taxon>
        <taxon>Hyphomicrobiales</taxon>
        <taxon>Bartonellaceae</taxon>
        <taxon>Bartonella</taxon>
    </lineage>
</organism>
<dbReference type="Proteomes" id="UP001523003">
    <property type="component" value="Unassembled WGS sequence"/>
</dbReference>
<keyword evidence="2" id="KW-1185">Reference proteome</keyword>
<dbReference type="EMBL" id="JAMCOF010000025">
    <property type="protein sequence ID" value="MCL6230381.1"/>
    <property type="molecule type" value="Genomic_DNA"/>
</dbReference>